<name>A0A5B8C770_9MICO</name>
<sequence>MITRIAFDALALQPATGGALEQRLQSRRLAETVREFGLLSLLGEHDARELLTVLERLAESLGYDFWRPLIRALANGGPDVLRACPPNHASTRELLKSGDLDGLRSNADLVVVNSTGGPVSGLTGAQITSLYELAGFADAGGNLELALANAADQCNTVTSIKRLRSETVIPRGTPSTTLWETYFSPLARVSSEVNIFDRYLFSGLHRTGRQRADYLLWLLNALDRNLPQAASVNLFACSGQEVLRKSTRSHPTNPYTVHDISATLRHLDLWNRPGRLHLYLFDDLHHDRHIRFGCGSAVMPQQGFDQLSFPRGTLAKNFSYTFVSGGQSLSARADEEARARRSGRHWVLRSKRGGFEAVAP</sequence>
<protein>
    <submittedName>
        <fullName evidence="1">Uncharacterized protein</fullName>
    </submittedName>
</protein>
<organism evidence="1 2">
    <name type="scientific">Georgenia yuyongxinii</name>
    <dbReference type="NCBI Taxonomy" id="2589797"/>
    <lineage>
        <taxon>Bacteria</taxon>
        <taxon>Bacillati</taxon>
        <taxon>Actinomycetota</taxon>
        <taxon>Actinomycetes</taxon>
        <taxon>Micrococcales</taxon>
        <taxon>Bogoriellaceae</taxon>
        <taxon>Georgenia</taxon>
    </lineage>
</organism>
<dbReference type="RefSeq" id="WP_139930904.1">
    <property type="nucleotide sequence ID" value="NZ_CP040915.1"/>
</dbReference>
<dbReference type="Proteomes" id="UP000314616">
    <property type="component" value="Chromosome"/>
</dbReference>
<accession>A0A5B8C770</accession>
<dbReference type="EMBL" id="CP040915">
    <property type="protein sequence ID" value="QDC26298.1"/>
    <property type="molecule type" value="Genomic_DNA"/>
</dbReference>
<dbReference type="OrthoDB" id="5198313at2"/>
<evidence type="ECO:0000313" key="1">
    <source>
        <dbReference type="EMBL" id="QDC26298.1"/>
    </source>
</evidence>
<proteinExistence type="predicted"/>
<dbReference type="AlphaFoldDB" id="A0A5B8C770"/>
<gene>
    <name evidence="1" type="ORF">FE374_18285</name>
</gene>
<reference evidence="1 2" key="1">
    <citation type="submission" date="2019-05" db="EMBL/GenBank/DDBJ databases">
        <title>Georgenia *** sp. nov., and Georgenia *** sp. nov., isolated from the intestinal contents of plateau pika (Ochotona curzoniae) in the Qinghai-Tibet plateau of China.</title>
        <authorList>
            <person name="Tian Z."/>
        </authorList>
    </citation>
    <scope>NUCLEOTIDE SEQUENCE [LARGE SCALE GENOMIC DNA]</scope>
    <source>
        <strain evidence="1 2">Z443</strain>
    </source>
</reference>
<evidence type="ECO:0000313" key="2">
    <source>
        <dbReference type="Proteomes" id="UP000314616"/>
    </source>
</evidence>
<dbReference type="KEGG" id="gyu:FE374_18285"/>